<dbReference type="Proteomes" id="UP000280344">
    <property type="component" value="Chromosome"/>
</dbReference>
<accession>A0A3S9PZD9</accession>
<reference evidence="8 9" key="1">
    <citation type="submission" date="2018-12" db="EMBL/GenBank/DDBJ databases">
        <title>Complete genome sequence of Flaviflexus sp. H23T48.</title>
        <authorList>
            <person name="Bae J.-W."/>
            <person name="Lee J.-Y."/>
        </authorList>
    </citation>
    <scope>NUCLEOTIDE SEQUENCE [LARGE SCALE GENOMIC DNA]</scope>
    <source>
        <strain evidence="8 9">H23T48</strain>
    </source>
</reference>
<dbReference type="PANTHER" id="PTHR35007">
    <property type="entry name" value="INTEGRAL MEMBRANE PROTEIN-RELATED"/>
    <property type="match status" value="1"/>
</dbReference>
<dbReference type="AlphaFoldDB" id="A0A3S9PZD9"/>
<name>A0A3S9PZD9_9ACTO</name>
<dbReference type="EMBL" id="CP034593">
    <property type="protein sequence ID" value="AZQ77729.1"/>
    <property type="molecule type" value="Genomic_DNA"/>
</dbReference>
<evidence type="ECO:0000256" key="4">
    <source>
        <dbReference type="ARBA" id="ARBA00022989"/>
    </source>
</evidence>
<dbReference type="Pfam" id="PF00482">
    <property type="entry name" value="T2SSF"/>
    <property type="match status" value="1"/>
</dbReference>
<keyword evidence="9" id="KW-1185">Reference proteome</keyword>
<evidence type="ECO:0000256" key="1">
    <source>
        <dbReference type="ARBA" id="ARBA00004651"/>
    </source>
</evidence>
<dbReference type="RefSeq" id="WP_126704532.1">
    <property type="nucleotide sequence ID" value="NZ_CP034593.1"/>
</dbReference>
<dbReference type="InterPro" id="IPR018076">
    <property type="entry name" value="T2SS_GspF_dom"/>
</dbReference>
<keyword evidence="4 6" id="KW-1133">Transmembrane helix</keyword>
<evidence type="ECO:0000256" key="3">
    <source>
        <dbReference type="ARBA" id="ARBA00022692"/>
    </source>
</evidence>
<evidence type="ECO:0000256" key="6">
    <source>
        <dbReference type="SAM" id="Phobius"/>
    </source>
</evidence>
<dbReference type="GO" id="GO:0005886">
    <property type="term" value="C:plasma membrane"/>
    <property type="evidence" value="ECO:0007669"/>
    <property type="project" value="UniProtKB-SubCell"/>
</dbReference>
<evidence type="ECO:0000313" key="8">
    <source>
        <dbReference type="EMBL" id="AZQ77729.1"/>
    </source>
</evidence>
<comment type="subcellular location">
    <subcellularLocation>
        <location evidence="1">Cell membrane</location>
        <topology evidence="1">Multi-pass membrane protein</topology>
    </subcellularLocation>
</comment>
<evidence type="ECO:0000313" key="9">
    <source>
        <dbReference type="Proteomes" id="UP000280344"/>
    </source>
</evidence>
<dbReference type="PANTHER" id="PTHR35007:SF3">
    <property type="entry name" value="POSSIBLE CONSERVED ALANINE RICH MEMBRANE PROTEIN"/>
    <property type="match status" value="1"/>
</dbReference>
<keyword evidence="3 6" id="KW-0812">Transmembrane</keyword>
<proteinExistence type="predicted"/>
<feature type="domain" description="Type II secretion system protein GspF" evidence="7">
    <location>
        <begin position="44"/>
        <end position="160"/>
    </location>
</feature>
<evidence type="ECO:0000259" key="7">
    <source>
        <dbReference type="Pfam" id="PF00482"/>
    </source>
</evidence>
<gene>
    <name evidence="8" type="ORF">EJ997_10630</name>
</gene>
<organism evidence="8 9">
    <name type="scientific">Flaviflexus ciconiae</name>
    <dbReference type="NCBI Taxonomy" id="2496867"/>
    <lineage>
        <taxon>Bacteria</taxon>
        <taxon>Bacillati</taxon>
        <taxon>Actinomycetota</taxon>
        <taxon>Actinomycetes</taxon>
        <taxon>Actinomycetales</taxon>
        <taxon>Actinomycetaceae</taxon>
        <taxon>Flaviflexus</taxon>
    </lineage>
</organism>
<dbReference type="OrthoDB" id="3267562at2"/>
<feature type="transmembrane region" description="Helical" evidence="6">
    <location>
        <begin position="144"/>
        <end position="166"/>
    </location>
</feature>
<sequence length="175" mass="18404">MIVVVCILLVVLLALPGRRLPKQKPLPPPKPQPIDEAMVIDLATALVVSGSSIPSALRALGRCLPPGPEAEDAKSAARSLLMGAGWDEAWEGRSGRLTRLSKALEPAWVDGAPPAIMLRRAASAVRARRLKDSQEAAARLGVRLVLPLGLCFLPAFFLLGVAPIIISLGMTVLGG</sequence>
<keyword evidence="5 6" id="KW-0472">Membrane</keyword>
<evidence type="ECO:0000256" key="5">
    <source>
        <dbReference type="ARBA" id="ARBA00023136"/>
    </source>
</evidence>
<protein>
    <submittedName>
        <fullName evidence="8">Secretion system protein</fullName>
    </submittedName>
</protein>
<dbReference type="KEGG" id="flh:EJ997_10630"/>
<keyword evidence="2" id="KW-1003">Cell membrane</keyword>
<evidence type="ECO:0000256" key="2">
    <source>
        <dbReference type="ARBA" id="ARBA00022475"/>
    </source>
</evidence>